<gene>
    <name evidence="1" type="ORF">RF11_02125</name>
</gene>
<comment type="caution">
    <text evidence="1">The sequence shown here is derived from an EMBL/GenBank/DDBJ whole genome shotgun (WGS) entry which is preliminary data.</text>
</comment>
<accession>A0A0C2N966</accession>
<keyword evidence="2" id="KW-1185">Reference proteome</keyword>
<sequence length="161" mass="18534">MYINKLQEKQKLSLFEDAQNNLLCILDENLINNIFSWPESEIFNHVFSEISENTEDDKYKKYKQIMADVILSFNESNYLGKDKANHYTELCNLHSHNLSPIKSIPDNSGTIVASNTSPPSTLLHNLPFLGLLRYFILIFELKFIFGDIDSKLENLNLSSSL</sequence>
<dbReference type="Proteomes" id="UP000031668">
    <property type="component" value="Unassembled WGS sequence"/>
</dbReference>
<reference evidence="1 2" key="1">
    <citation type="journal article" date="2014" name="Genome Biol. Evol.">
        <title>The genome of the myxosporean Thelohanellus kitauei shows adaptations to nutrient acquisition within its fish host.</title>
        <authorList>
            <person name="Yang Y."/>
            <person name="Xiong J."/>
            <person name="Zhou Z."/>
            <person name="Huo F."/>
            <person name="Miao W."/>
            <person name="Ran C."/>
            <person name="Liu Y."/>
            <person name="Zhang J."/>
            <person name="Feng J."/>
            <person name="Wang M."/>
            <person name="Wang M."/>
            <person name="Wang L."/>
            <person name="Yao B."/>
        </authorList>
    </citation>
    <scope>NUCLEOTIDE SEQUENCE [LARGE SCALE GENOMIC DNA]</scope>
    <source>
        <strain evidence="1">Wuqing</strain>
    </source>
</reference>
<dbReference type="AlphaFoldDB" id="A0A0C2N966"/>
<organism evidence="1 2">
    <name type="scientific">Thelohanellus kitauei</name>
    <name type="common">Myxosporean</name>
    <dbReference type="NCBI Taxonomy" id="669202"/>
    <lineage>
        <taxon>Eukaryota</taxon>
        <taxon>Metazoa</taxon>
        <taxon>Cnidaria</taxon>
        <taxon>Myxozoa</taxon>
        <taxon>Myxosporea</taxon>
        <taxon>Bivalvulida</taxon>
        <taxon>Platysporina</taxon>
        <taxon>Myxobolidae</taxon>
        <taxon>Thelohanellus</taxon>
    </lineage>
</organism>
<evidence type="ECO:0000313" key="1">
    <source>
        <dbReference type="EMBL" id="KII70467.1"/>
    </source>
</evidence>
<dbReference type="OrthoDB" id="10047020at2759"/>
<protein>
    <submittedName>
        <fullName evidence="1">Uncharacterized protein</fullName>
    </submittedName>
</protein>
<evidence type="ECO:0000313" key="2">
    <source>
        <dbReference type="Proteomes" id="UP000031668"/>
    </source>
</evidence>
<dbReference type="EMBL" id="JWZT01002058">
    <property type="protein sequence ID" value="KII70467.1"/>
    <property type="molecule type" value="Genomic_DNA"/>
</dbReference>
<name>A0A0C2N966_THEKT</name>
<proteinExistence type="predicted"/>